<dbReference type="Proteomes" id="UP000465812">
    <property type="component" value="Chromosome"/>
</dbReference>
<reference evidence="2 3" key="1">
    <citation type="submission" date="2017-02" db="EMBL/GenBank/DDBJ databases">
        <title>The new phylogeny of genus Mycobacterium.</title>
        <authorList>
            <person name="Tortoli E."/>
            <person name="Trovato A."/>
            <person name="Cirillo D.M."/>
        </authorList>
    </citation>
    <scope>NUCLEOTIDE SEQUENCE [LARGE SCALE GENOMIC DNA]</scope>
    <source>
        <strain evidence="2 3">DSM 45255</strain>
    </source>
</reference>
<evidence type="ECO:0000313" key="4">
    <source>
        <dbReference type="Proteomes" id="UP000465812"/>
    </source>
</evidence>
<dbReference type="STRING" id="560555.BST30_10365"/>
<evidence type="ECO:0000313" key="1">
    <source>
        <dbReference type="EMBL" id="BBY36505.1"/>
    </source>
</evidence>
<reference evidence="1" key="3">
    <citation type="submission" date="2020-02" db="EMBL/GenBank/DDBJ databases">
        <authorList>
            <person name="Matsumoto Y."/>
            <person name="Motooka D."/>
            <person name="Nakamura S."/>
        </authorList>
    </citation>
    <scope>NUCLEOTIDE SEQUENCE</scope>
    <source>
        <strain evidence="1">JCM 18113</strain>
    </source>
</reference>
<dbReference type="Proteomes" id="UP000192760">
    <property type="component" value="Unassembled WGS sequence"/>
</dbReference>
<keyword evidence="4" id="KW-1185">Reference proteome</keyword>
<reference evidence="1 4" key="2">
    <citation type="journal article" date="2019" name="Emerg. Microbes Infect.">
        <title>Comprehensive subspecies identification of 175 nontuberculous mycobacteria species based on 7547 genomic profiles.</title>
        <authorList>
            <person name="Matsumoto Y."/>
            <person name="Kinjo T."/>
            <person name="Motooka D."/>
            <person name="Nabeya D."/>
            <person name="Jung N."/>
            <person name="Uechi K."/>
            <person name="Horii T."/>
            <person name="Iida T."/>
            <person name="Fujita J."/>
            <person name="Nakamura S."/>
        </authorList>
    </citation>
    <scope>NUCLEOTIDE SEQUENCE [LARGE SCALE GENOMIC DNA]</scope>
    <source>
        <strain evidence="1 4">JCM 18113</strain>
    </source>
</reference>
<evidence type="ECO:0000313" key="2">
    <source>
        <dbReference type="EMBL" id="ORB06368.1"/>
    </source>
</evidence>
<dbReference type="AlphaFoldDB" id="A0A1X0FXV0"/>
<dbReference type="EMBL" id="AP022590">
    <property type="protein sequence ID" value="BBY36505.1"/>
    <property type="molecule type" value="Genomic_DNA"/>
</dbReference>
<dbReference type="EMBL" id="MVHW01000009">
    <property type="protein sequence ID" value="ORB06368.1"/>
    <property type="molecule type" value="Genomic_DNA"/>
</dbReference>
<protein>
    <submittedName>
        <fullName evidence="2">Uncharacterized protein</fullName>
    </submittedName>
</protein>
<sequence>MSYYSPETRARLVEYGSIGGHTSWANTVDRQARLAKAHANSPSEVAWHAKKLGLDPDNLTTTERKRAENARLAYYKRLSIKAREAKQRKAMGGQPK</sequence>
<proteinExistence type="predicted"/>
<accession>A0A1X0FXV0</accession>
<organism evidence="2 3">
    <name type="scientific">Mycobacterium mantenii</name>
    <dbReference type="NCBI Taxonomy" id="560555"/>
    <lineage>
        <taxon>Bacteria</taxon>
        <taxon>Bacillati</taxon>
        <taxon>Actinomycetota</taxon>
        <taxon>Actinomycetes</taxon>
        <taxon>Mycobacteriales</taxon>
        <taxon>Mycobacteriaceae</taxon>
        <taxon>Mycobacterium</taxon>
        <taxon>Mycobacterium avium complex (MAC)</taxon>
    </lineage>
</organism>
<dbReference type="RefSeq" id="WP_083094793.1">
    <property type="nucleotide sequence ID" value="NZ_AP022590.1"/>
</dbReference>
<gene>
    <name evidence="2" type="ORF">BST30_10365</name>
    <name evidence="1" type="ORF">MMAN_06390</name>
</gene>
<evidence type="ECO:0000313" key="3">
    <source>
        <dbReference type="Proteomes" id="UP000192760"/>
    </source>
</evidence>
<name>A0A1X0FXV0_MYCNT</name>